<dbReference type="AlphaFoldDB" id="A0A3B1E1P0"/>
<evidence type="ECO:0000256" key="5">
    <source>
        <dbReference type="ARBA" id="ARBA00022679"/>
    </source>
</evidence>
<dbReference type="GO" id="GO:0005524">
    <property type="term" value="F:ATP binding"/>
    <property type="evidence" value="ECO:0007669"/>
    <property type="project" value="UniProtKB-KW"/>
</dbReference>
<evidence type="ECO:0000256" key="4">
    <source>
        <dbReference type="ARBA" id="ARBA00013061"/>
    </source>
</evidence>
<keyword evidence="8" id="KW-0067">ATP-binding</keyword>
<dbReference type="InterPro" id="IPR001576">
    <property type="entry name" value="Phosphoglycerate_kinase"/>
</dbReference>
<dbReference type="InterPro" id="IPR036043">
    <property type="entry name" value="Phosphoglycerate_kinase_sf"/>
</dbReference>
<dbReference type="EMBL" id="UOGK01000676">
    <property type="protein sequence ID" value="VAX42310.1"/>
    <property type="molecule type" value="Genomic_DNA"/>
</dbReference>
<evidence type="ECO:0000256" key="2">
    <source>
        <dbReference type="ARBA" id="ARBA00008982"/>
    </source>
</evidence>
<proteinExistence type="inferred from homology"/>
<dbReference type="GO" id="GO:0043531">
    <property type="term" value="F:ADP binding"/>
    <property type="evidence" value="ECO:0007669"/>
    <property type="project" value="TreeGrafter"/>
</dbReference>
<reference evidence="9" key="1">
    <citation type="submission" date="2018-06" db="EMBL/GenBank/DDBJ databases">
        <authorList>
            <person name="Zhirakovskaya E."/>
        </authorList>
    </citation>
    <scope>NUCLEOTIDE SEQUENCE</scope>
</reference>
<dbReference type="FunFam" id="3.40.50.1260:FF:000006">
    <property type="entry name" value="Phosphoglycerate kinase"/>
    <property type="match status" value="1"/>
</dbReference>
<accession>A0A3B1E1P0</accession>
<dbReference type="PANTHER" id="PTHR11406:SF23">
    <property type="entry name" value="PHOSPHOGLYCERATE KINASE 1, CHLOROPLASTIC-RELATED"/>
    <property type="match status" value="1"/>
</dbReference>
<dbReference type="EC" id="2.7.2.3" evidence="4"/>
<dbReference type="PANTHER" id="PTHR11406">
    <property type="entry name" value="PHOSPHOGLYCERATE KINASE"/>
    <property type="match status" value="1"/>
</dbReference>
<evidence type="ECO:0000256" key="3">
    <source>
        <dbReference type="ARBA" id="ARBA00011245"/>
    </source>
</evidence>
<dbReference type="InterPro" id="IPR015824">
    <property type="entry name" value="Phosphoglycerate_kinase_N"/>
</dbReference>
<dbReference type="PROSITE" id="PS00111">
    <property type="entry name" value="PGLYCERATE_KINASE"/>
    <property type="match status" value="1"/>
</dbReference>
<evidence type="ECO:0000256" key="1">
    <source>
        <dbReference type="ARBA" id="ARBA00000642"/>
    </source>
</evidence>
<evidence type="ECO:0000256" key="6">
    <source>
        <dbReference type="ARBA" id="ARBA00022741"/>
    </source>
</evidence>
<keyword evidence="6" id="KW-0547">Nucleotide-binding</keyword>
<evidence type="ECO:0000313" key="9">
    <source>
        <dbReference type="EMBL" id="VAX42310.1"/>
    </source>
</evidence>
<sequence>MPKQTIESVDVAGKRVLVRVDFNVPIDGGAITFDRRITGALPTIHSIIDRGGRAILMAHLGRPEGKGLEEQLSLRPIAKRLSELLGKPVAFPSNDCTDDAAKAAIDAMQDGGVVLLENLRFHEGEKAGDPDFAARLASYGDIYVNDAFGTCHRTDASMVALPKAMAGKPRVVGFLVEKEIRFLHDAVTNPAKPFVVVVGGAKVSDKIGAIQRLLPQADQVVVGGAMAYTFLKALGQEVGDSRIEPDKIDIAKKIIDQAAKLGAQLHLPVDHVCSTEFAEHSGDIEVFGDKIKPGFMGLDIGPNTQGIFAGVIAKARTVVWNGPMGVFEWPAFSVGTQSVARAMAEATARGATTIVGGGDSAAAVEKFGVADKLSHVSTGGGASLAMLEGIPFEAVDLLDNA</sequence>
<dbReference type="SUPFAM" id="SSF53748">
    <property type="entry name" value="Phosphoglycerate kinase"/>
    <property type="match status" value="1"/>
</dbReference>
<dbReference type="InterPro" id="IPR015911">
    <property type="entry name" value="Phosphoglycerate_kinase_CS"/>
</dbReference>
<organism evidence="9">
    <name type="scientific">hydrothermal vent metagenome</name>
    <dbReference type="NCBI Taxonomy" id="652676"/>
    <lineage>
        <taxon>unclassified sequences</taxon>
        <taxon>metagenomes</taxon>
        <taxon>ecological metagenomes</taxon>
    </lineage>
</organism>
<name>A0A3B1E1P0_9ZZZZ</name>
<dbReference type="GO" id="GO:0006096">
    <property type="term" value="P:glycolytic process"/>
    <property type="evidence" value="ECO:0007669"/>
    <property type="project" value="InterPro"/>
</dbReference>
<dbReference type="Gene3D" id="3.40.50.1260">
    <property type="entry name" value="Phosphoglycerate kinase, N-terminal domain"/>
    <property type="match status" value="2"/>
</dbReference>
<keyword evidence="5 9" id="KW-0808">Transferase</keyword>
<gene>
    <name evidence="9" type="ORF">MNBD_PLANCTO03-1714</name>
</gene>
<dbReference type="Pfam" id="PF00162">
    <property type="entry name" value="PGK"/>
    <property type="match status" value="1"/>
</dbReference>
<comment type="catalytic activity">
    <reaction evidence="1">
        <text>(2R)-3-phosphoglycerate + ATP = (2R)-3-phospho-glyceroyl phosphate + ADP</text>
        <dbReference type="Rhea" id="RHEA:14801"/>
        <dbReference type="ChEBI" id="CHEBI:30616"/>
        <dbReference type="ChEBI" id="CHEBI:57604"/>
        <dbReference type="ChEBI" id="CHEBI:58272"/>
        <dbReference type="ChEBI" id="CHEBI:456216"/>
        <dbReference type="EC" id="2.7.2.3"/>
    </reaction>
</comment>
<protein>
    <recommendedName>
        <fullName evidence="4">phosphoglycerate kinase</fullName>
        <ecNumber evidence="4">2.7.2.3</ecNumber>
    </recommendedName>
</protein>
<dbReference type="HAMAP" id="MF_00145">
    <property type="entry name" value="Phosphoglyc_kinase"/>
    <property type="match status" value="1"/>
</dbReference>
<dbReference type="GO" id="GO:0004618">
    <property type="term" value="F:phosphoglycerate kinase activity"/>
    <property type="evidence" value="ECO:0007669"/>
    <property type="project" value="UniProtKB-EC"/>
</dbReference>
<dbReference type="PRINTS" id="PR00477">
    <property type="entry name" value="PHGLYCKINASE"/>
</dbReference>
<comment type="subunit">
    <text evidence="3">Monomer.</text>
</comment>
<evidence type="ECO:0000256" key="7">
    <source>
        <dbReference type="ARBA" id="ARBA00022777"/>
    </source>
</evidence>
<dbReference type="GO" id="GO:0005829">
    <property type="term" value="C:cytosol"/>
    <property type="evidence" value="ECO:0007669"/>
    <property type="project" value="TreeGrafter"/>
</dbReference>
<keyword evidence="7 9" id="KW-0418">Kinase</keyword>
<dbReference type="GO" id="GO:0006094">
    <property type="term" value="P:gluconeogenesis"/>
    <property type="evidence" value="ECO:0007669"/>
    <property type="project" value="TreeGrafter"/>
</dbReference>
<dbReference type="PIRSF" id="PIRSF000724">
    <property type="entry name" value="Pgk"/>
    <property type="match status" value="1"/>
</dbReference>
<comment type="similarity">
    <text evidence="2">Belongs to the phosphoglycerate kinase family.</text>
</comment>
<evidence type="ECO:0000256" key="8">
    <source>
        <dbReference type="ARBA" id="ARBA00022840"/>
    </source>
</evidence>
<dbReference type="FunFam" id="3.40.50.1260:FF:000003">
    <property type="entry name" value="Phosphoglycerate kinase"/>
    <property type="match status" value="1"/>
</dbReference>